<organism evidence="2">
    <name type="scientific">Tanacetum cinerariifolium</name>
    <name type="common">Dalmatian daisy</name>
    <name type="synonym">Chrysanthemum cinerariifolium</name>
    <dbReference type="NCBI Taxonomy" id="118510"/>
    <lineage>
        <taxon>Eukaryota</taxon>
        <taxon>Viridiplantae</taxon>
        <taxon>Streptophyta</taxon>
        <taxon>Embryophyta</taxon>
        <taxon>Tracheophyta</taxon>
        <taxon>Spermatophyta</taxon>
        <taxon>Magnoliopsida</taxon>
        <taxon>eudicotyledons</taxon>
        <taxon>Gunneridae</taxon>
        <taxon>Pentapetalae</taxon>
        <taxon>asterids</taxon>
        <taxon>campanulids</taxon>
        <taxon>Asterales</taxon>
        <taxon>Asteraceae</taxon>
        <taxon>Asteroideae</taxon>
        <taxon>Anthemideae</taxon>
        <taxon>Anthemidinae</taxon>
        <taxon>Tanacetum</taxon>
    </lineage>
</organism>
<feature type="region of interest" description="Disordered" evidence="1">
    <location>
        <begin position="91"/>
        <end position="118"/>
    </location>
</feature>
<reference evidence="2" key="1">
    <citation type="journal article" date="2019" name="Sci. Rep.">
        <title>Draft genome of Tanacetum cinerariifolium, the natural source of mosquito coil.</title>
        <authorList>
            <person name="Yamashiro T."/>
            <person name="Shiraishi A."/>
            <person name="Satake H."/>
            <person name="Nakayama K."/>
        </authorList>
    </citation>
    <scope>NUCLEOTIDE SEQUENCE</scope>
</reference>
<evidence type="ECO:0000256" key="1">
    <source>
        <dbReference type="SAM" id="MobiDB-lite"/>
    </source>
</evidence>
<sequence>GRRENYKQGSKVEESAPKALMAIDGIGWDWSYMANEEKNHALVADDEAPTEFTLMAKSNSSSKNKIKKEKEGLDSKLKGFESASKDLDTLLGSQRSDKNKEGLGYNVVPPPAQVYSHPKKDMSLTGLLEFADDTITDYNRPSLV</sequence>
<proteinExistence type="predicted"/>
<evidence type="ECO:0000313" key="2">
    <source>
        <dbReference type="EMBL" id="GFD00956.1"/>
    </source>
</evidence>
<accession>A0A699SWC9</accession>
<name>A0A699SWC9_TANCI</name>
<dbReference type="EMBL" id="BKCJ011188221">
    <property type="protein sequence ID" value="GFD00956.1"/>
    <property type="molecule type" value="Genomic_DNA"/>
</dbReference>
<feature type="non-terminal residue" evidence="2">
    <location>
        <position position="1"/>
    </location>
</feature>
<protein>
    <submittedName>
        <fullName evidence="2">Uncharacterized protein</fullName>
    </submittedName>
</protein>
<gene>
    <name evidence="2" type="ORF">Tci_872925</name>
</gene>
<comment type="caution">
    <text evidence="2">The sequence shown here is derived from an EMBL/GenBank/DDBJ whole genome shotgun (WGS) entry which is preliminary data.</text>
</comment>
<dbReference type="AlphaFoldDB" id="A0A699SWC9"/>